<reference evidence="4 5" key="1">
    <citation type="submission" date="2020-04" db="EMBL/GenBank/DDBJ databases">
        <title>MicrobeNet Type strains.</title>
        <authorList>
            <person name="Nicholson A.C."/>
        </authorList>
    </citation>
    <scope>NUCLEOTIDE SEQUENCE [LARGE SCALE GENOMIC DNA]</scope>
    <source>
        <strain evidence="4 5">DSM 44445</strain>
    </source>
</reference>
<evidence type="ECO:0000259" key="3">
    <source>
        <dbReference type="Pfam" id="PF22685"/>
    </source>
</evidence>
<dbReference type="PANTHER" id="PTHR43818:SF11">
    <property type="entry name" value="BCDNA.GH03377"/>
    <property type="match status" value="1"/>
</dbReference>
<keyword evidence="1" id="KW-0560">Oxidoreductase</keyword>
<comment type="caution">
    <text evidence="4">The sequence shown here is derived from an EMBL/GenBank/DDBJ whole genome shotgun (WGS) entry which is preliminary data.</text>
</comment>
<feature type="domain" description="Gal80p-like C-terminal" evidence="3">
    <location>
        <begin position="130"/>
        <end position="270"/>
    </location>
</feature>
<dbReference type="Gene3D" id="3.40.50.720">
    <property type="entry name" value="NAD(P)-binding Rossmann-like Domain"/>
    <property type="match status" value="1"/>
</dbReference>
<organism evidence="4 5">
    <name type="scientific">Nocardia veterana</name>
    <dbReference type="NCBI Taxonomy" id="132249"/>
    <lineage>
        <taxon>Bacteria</taxon>
        <taxon>Bacillati</taxon>
        <taxon>Actinomycetota</taxon>
        <taxon>Actinomycetes</taxon>
        <taxon>Mycobacteriales</taxon>
        <taxon>Nocardiaceae</taxon>
        <taxon>Nocardia</taxon>
    </lineage>
</organism>
<keyword evidence="5" id="KW-1185">Reference proteome</keyword>
<dbReference type="InterPro" id="IPR000683">
    <property type="entry name" value="Gfo/Idh/MocA-like_OxRdtase_N"/>
</dbReference>
<dbReference type="Proteomes" id="UP000523447">
    <property type="component" value="Unassembled WGS sequence"/>
</dbReference>
<feature type="domain" description="Gfo/Idh/MocA-like oxidoreductase N-terminal" evidence="2">
    <location>
        <begin position="2"/>
        <end position="123"/>
    </location>
</feature>
<dbReference type="SUPFAM" id="SSF55347">
    <property type="entry name" value="Glyceraldehyde-3-phosphate dehydrogenase-like, C-terminal domain"/>
    <property type="match status" value="1"/>
</dbReference>
<evidence type="ECO:0000256" key="1">
    <source>
        <dbReference type="ARBA" id="ARBA00023002"/>
    </source>
</evidence>
<dbReference type="Pfam" id="PF22685">
    <property type="entry name" value="Gal80p_C-like"/>
    <property type="match status" value="1"/>
</dbReference>
<proteinExistence type="predicted"/>
<evidence type="ECO:0000259" key="2">
    <source>
        <dbReference type="Pfam" id="PF01408"/>
    </source>
</evidence>
<dbReference type="GO" id="GO:0000166">
    <property type="term" value="F:nucleotide binding"/>
    <property type="evidence" value="ECO:0007669"/>
    <property type="project" value="InterPro"/>
</dbReference>
<dbReference type="EMBL" id="JAAXPE010000019">
    <property type="protein sequence ID" value="NKY87598.1"/>
    <property type="molecule type" value="Genomic_DNA"/>
</dbReference>
<dbReference type="InterPro" id="IPR055080">
    <property type="entry name" value="Gal80p-like_C"/>
</dbReference>
<dbReference type="PANTHER" id="PTHR43818">
    <property type="entry name" value="BCDNA.GH03377"/>
    <property type="match status" value="1"/>
</dbReference>
<gene>
    <name evidence="4" type="ORF">HGA07_18425</name>
</gene>
<name>A0A7X6LZR8_9NOCA</name>
<evidence type="ECO:0000313" key="5">
    <source>
        <dbReference type="Proteomes" id="UP000523447"/>
    </source>
</evidence>
<dbReference type="SUPFAM" id="SSF51735">
    <property type="entry name" value="NAD(P)-binding Rossmann-fold domains"/>
    <property type="match status" value="1"/>
</dbReference>
<dbReference type="GO" id="GO:0016491">
    <property type="term" value="F:oxidoreductase activity"/>
    <property type="evidence" value="ECO:0007669"/>
    <property type="project" value="UniProtKB-KW"/>
</dbReference>
<dbReference type="InterPro" id="IPR036291">
    <property type="entry name" value="NAD(P)-bd_dom_sf"/>
</dbReference>
<dbReference type="InterPro" id="IPR050463">
    <property type="entry name" value="Gfo/Idh/MocA_oxidrdct_glycsds"/>
</dbReference>
<sequence>MGVGIVGLSASGGWAAAAHVPAVTSLGGFELRGLVASTSASAAAAGEKFGVPKAFDSVDDLVAQPEVDLVVVTVKVPEHRQLVRSAIAAGKAVLCEWPLGNGLAETIELADAARAAGTPAFVGLQARSAPTVRYLRDLVADGYIGDILSTSVIGSGGAWGATVSEREEYTLDDSNGATMLTIPFGHTADAVAMVLGEFDDVTATTATRRRQVINSATGESVPMTAEDQIAVTGVLETGAVASIHFRGGMCAATNLLWEINGTRGDLRLTGNSGHLQLAEVELFGSRDGAVMAPLPVPDRYRRIPHALLESAPRAYNVAEAYLEIEQHLSGRAADAPTFDHAVTRYRQLERVRVSSTSTQQLETDDRSM</sequence>
<evidence type="ECO:0000313" key="4">
    <source>
        <dbReference type="EMBL" id="NKY87598.1"/>
    </source>
</evidence>
<protein>
    <submittedName>
        <fullName evidence="4">Gfo/Idh/MocA family oxidoreductase</fullName>
    </submittedName>
</protein>
<dbReference type="Pfam" id="PF01408">
    <property type="entry name" value="GFO_IDH_MocA"/>
    <property type="match status" value="1"/>
</dbReference>
<accession>A0A7X6LZR8</accession>
<dbReference type="Gene3D" id="3.30.360.10">
    <property type="entry name" value="Dihydrodipicolinate Reductase, domain 2"/>
    <property type="match status" value="1"/>
</dbReference>
<dbReference type="AlphaFoldDB" id="A0A7X6LZR8"/>